<protein>
    <submittedName>
        <fullName evidence="1">Uncharacterized protein</fullName>
    </submittedName>
</protein>
<accession>A0A7Y9K1A9</accession>
<evidence type="ECO:0000313" key="1">
    <source>
        <dbReference type="EMBL" id="NYD90723.1"/>
    </source>
</evidence>
<keyword evidence="2" id="KW-1185">Reference proteome</keyword>
<gene>
    <name evidence="1" type="ORF">HD841_002520</name>
</gene>
<dbReference type="EMBL" id="JACCBY010000003">
    <property type="protein sequence ID" value="NYD90723.1"/>
    <property type="molecule type" value="Genomic_DNA"/>
</dbReference>
<name>A0A7Y9K1A9_9SPHN</name>
<dbReference type="AlphaFoldDB" id="A0A7Y9K1A9"/>
<reference evidence="1 2" key="1">
    <citation type="submission" date="2020-08" db="EMBL/GenBank/DDBJ databases">
        <title>The Agave Microbiome: Exploring the role of microbial communities in plant adaptations to desert environments.</title>
        <authorList>
            <person name="Partida-Martinez L.P."/>
        </authorList>
    </citation>
    <scope>NUCLEOTIDE SEQUENCE [LARGE SCALE GENOMIC DNA]</scope>
    <source>
        <strain evidence="1 2">AS2.3</strain>
    </source>
</reference>
<proteinExistence type="predicted"/>
<organism evidence="1 2">
    <name type="scientific">Sphingomonas melonis</name>
    <dbReference type="NCBI Taxonomy" id="152682"/>
    <lineage>
        <taxon>Bacteria</taxon>
        <taxon>Pseudomonadati</taxon>
        <taxon>Pseudomonadota</taxon>
        <taxon>Alphaproteobacteria</taxon>
        <taxon>Sphingomonadales</taxon>
        <taxon>Sphingomonadaceae</taxon>
        <taxon>Sphingomonas</taxon>
    </lineage>
</organism>
<dbReference type="Proteomes" id="UP000517753">
    <property type="component" value="Unassembled WGS sequence"/>
</dbReference>
<evidence type="ECO:0000313" key="2">
    <source>
        <dbReference type="Proteomes" id="UP000517753"/>
    </source>
</evidence>
<comment type="caution">
    <text evidence="1">The sequence shown here is derived from an EMBL/GenBank/DDBJ whole genome shotgun (WGS) entry which is preliminary data.</text>
</comment>
<sequence>MAHKQGAVYSYRKQDWFYEFFEDVAVVATRSACWRGNGARFPEIPAVLTTGRGAYGMEASALQSTATRIGGTPTPEFHDQTSPAYLTNPDHVSRCRTVVIGYVGHIAGAARPKHRQR</sequence>